<feature type="region of interest" description="Disordered" evidence="1">
    <location>
        <begin position="223"/>
        <end position="258"/>
    </location>
</feature>
<feature type="region of interest" description="Disordered" evidence="1">
    <location>
        <begin position="140"/>
        <end position="199"/>
    </location>
</feature>
<feature type="compositionally biased region" description="Pro residues" evidence="1">
    <location>
        <begin position="182"/>
        <end position="192"/>
    </location>
</feature>
<accession>A0A4U5VT03</accession>
<sequence>MEMVLKVLPKVLQGFWLPPPNTSFNMPSQQLSKMAVGVTKAVQDRVSKVLSSVLLQATFSSSIRDNMVLSIQEKVRQGYPQDVLVKRLNSFAAEVLNTITDVAVREICALFQPRTPQAVQTPSDEPPAQTAVQNVFDRSLDETEPEPDLAVVSTPPRPLTNTDELPAHTASPEPDSAVVPTLPHPLVPPDEPPGNSAVENNLTISAQPHAQTAVQSIFTRTLDETQKQQEPSPEPDDTFVNDDAEASTSSSEDEEPGLQEEIKEMISAVITNLPAPAKPSAHTVIQNPGAWLKLRDIQNQDSRCFIVKTANVQDIHRIEIAFLSVRTYVKKIIINKYEIKMKIKDKK</sequence>
<feature type="compositionally biased region" description="Acidic residues" evidence="1">
    <location>
        <begin position="233"/>
        <end position="258"/>
    </location>
</feature>
<dbReference type="Proteomes" id="UP000298787">
    <property type="component" value="Chromosome 22"/>
</dbReference>
<keyword evidence="3" id="KW-1185">Reference proteome</keyword>
<organism evidence="2 3">
    <name type="scientific">Collichthys lucidus</name>
    <name type="common">Big head croaker</name>
    <name type="synonym">Sciaena lucida</name>
    <dbReference type="NCBI Taxonomy" id="240159"/>
    <lineage>
        <taxon>Eukaryota</taxon>
        <taxon>Metazoa</taxon>
        <taxon>Chordata</taxon>
        <taxon>Craniata</taxon>
        <taxon>Vertebrata</taxon>
        <taxon>Euteleostomi</taxon>
        <taxon>Actinopterygii</taxon>
        <taxon>Neopterygii</taxon>
        <taxon>Teleostei</taxon>
        <taxon>Neoteleostei</taxon>
        <taxon>Acanthomorphata</taxon>
        <taxon>Eupercaria</taxon>
        <taxon>Sciaenidae</taxon>
        <taxon>Collichthys</taxon>
    </lineage>
</organism>
<protein>
    <submittedName>
        <fullName evidence="2">Uncharacterized protein</fullName>
    </submittedName>
</protein>
<evidence type="ECO:0000256" key="1">
    <source>
        <dbReference type="SAM" id="MobiDB-lite"/>
    </source>
</evidence>
<name>A0A4U5VT03_COLLU</name>
<dbReference type="EMBL" id="CM014099">
    <property type="protein sequence ID" value="TKS91110.1"/>
    <property type="molecule type" value="Genomic_DNA"/>
</dbReference>
<proteinExistence type="predicted"/>
<reference evidence="2 3" key="1">
    <citation type="submission" date="2019-01" db="EMBL/GenBank/DDBJ databases">
        <title>Genome Assembly of Collichthys lucidus.</title>
        <authorList>
            <person name="Cai M."/>
            <person name="Xiao S."/>
        </authorList>
    </citation>
    <scope>NUCLEOTIDE SEQUENCE [LARGE SCALE GENOMIC DNA]</scope>
    <source>
        <strain evidence="2">JT15FE1705JMU</strain>
        <tissue evidence="2">Muscle</tissue>
    </source>
</reference>
<dbReference type="AlphaFoldDB" id="A0A4U5VT03"/>
<evidence type="ECO:0000313" key="2">
    <source>
        <dbReference type="EMBL" id="TKS91110.1"/>
    </source>
</evidence>
<gene>
    <name evidence="2" type="ORF">D9C73_025244</name>
</gene>
<evidence type="ECO:0000313" key="3">
    <source>
        <dbReference type="Proteomes" id="UP000298787"/>
    </source>
</evidence>